<dbReference type="KEGG" id="adl:AURDEDRAFT_108450"/>
<evidence type="ECO:0000313" key="2">
    <source>
        <dbReference type="Proteomes" id="UP000006514"/>
    </source>
</evidence>
<dbReference type="InParanoid" id="J0WV01"/>
<reference evidence="2" key="1">
    <citation type="journal article" date="2012" name="Science">
        <title>The Paleozoic origin of enzymatic lignin decomposition reconstructed from 31 fungal genomes.</title>
        <authorList>
            <person name="Floudas D."/>
            <person name="Binder M."/>
            <person name="Riley R."/>
            <person name="Barry K."/>
            <person name="Blanchette R.A."/>
            <person name="Henrissat B."/>
            <person name="Martinez A.T."/>
            <person name="Otillar R."/>
            <person name="Spatafora J.W."/>
            <person name="Yadav J.S."/>
            <person name="Aerts A."/>
            <person name="Benoit I."/>
            <person name="Boyd A."/>
            <person name="Carlson A."/>
            <person name="Copeland A."/>
            <person name="Coutinho P.M."/>
            <person name="de Vries R.P."/>
            <person name="Ferreira P."/>
            <person name="Findley K."/>
            <person name="Foster B."/>
            <person name="Gaskell J."/>
            <person name="Glotzer D."/>
            <person name="Gorecki P."/>
            <person name="Heitman J."/>
            <person name="Hesse C."/>
            <person name="Hori C."/>
            <person name="Igarashi K."/>
            <person name="Jurgens J.A."/>
            <person name="Kallen N."/>
            <person name="Kersten P."/>
            <person name="Kohler A."/>
            <person name="Kuees U."/>
            <person name="Kumar T.K.A."/>
            <person name="Kuo A."/>
            <person name="LaButti K."/>
            <person name="Larrondo L.F."/>
            <person name="Lindquist E."/>
            <person name="Ling A."/>
            <person name="Lombard V."/>
            <person name="Lucas S."/>
            <person name="Lundell T."/>
            <person name="Martin R."/>
            <person name="McLaughlin D.J."/>
            <person name="Morgenstern I."/>
            <person name="Morin E."/>
            <person name="Murat C."/>
            <person name="Nagy L.G."/>
            <person name="Nolan M."/>
            <person name="Ohm R.A."/>
            <person name="Patyshakuliyeva A."/>
            <person name="Rokas A."/>
            <person name="Ruiz-Duenas F.J."/>
            <person name="Sabat G."/>
            <person name="Salamov A."/>
            <person name="Samejima M."/>
            <person name="Schmutz J."/>
            <person name="Slot J.C."/>
            <person name="St John F."/>
            <person name="Stenlid J."/>
            <person name="Sun H."/>
            <person name="Sun S."/>
            <person name="Syed K."/>
            <person name="Tsang A."/>
            <person name="Wiebenga A."/>
            <person name="Young D."/>
            <person name="Pisabarro A."/>
            <person name="Eastwood D.C."/>
            <person name="Martin F."/>
            <person name="Cullen D."/>
            <person name="Grigoriev I.V."/>
            <person name="Hibbett D.S."/>
        </authorList>
    </citation>
    <scope>NUCLEOTIDE SEQUENCE [LARGE SCALE GENOMIC DNA]</scope>
    <source>
        <strain evidence="2">TFB10046</strain>
    </source>
</reference>
<dbReference type="OrthoDB" id="3249359at2759"/>
<evidence type="ECO:0000313" key="1">
    <source>
        <dbReference type="EMBL" id="EJD36710.1"/>
    </source>
</evidence>
<dbReference type="eggNOG" id="ENOG502SM5B">
    <property type="taxonomic scope" value="Eukaryota"/>
</dbReference>
<proteinExistence type="predicted"/>
<accession>J0WV01</accession>
<name>J0WV01_AURST</name>
<sequence>MAHLQRQPHAARLPLSAIAPIVRAAAPAALDIPAAYNAAIARLRAAFPDEPRPGTYEGYDASTLRALLALRIPGTARPLTYALLHTPEADQYEDLLEVLLDRFTPRLFTMPAARHMHCTNRIVHQWDEMVLQPALSANGAGLGVPIETLERIKSLPWTDHGLCAPCVDALKEEWTGFQTELWEVLGRLVSEREL</sequence>
<organism evidence="1 2">
    <name type="scientific">Auricularia subglabra (strain TFB-10046 / SS5)</name>
    <name type="common">White-rot fungus</name>
    <name type="synonym">Auricularia delicata (strain TFB10046)</name>
    <dbReference type="NCBI Taxonomy" id="717982"/>
    <lineage>
        <taxon>Eukaryota</taxon>
        <taxon>Fungi</taxon>
        <taxon>Dikarya</taxon>
        <taxon>Basidiomycota</taxon>
        <taxon>Agaricomycotina</taxon>
        <taxon>Agaricomycetes</taxon>
        <taxon>Auriculariales</taxon>
        <taxon>Auriculariaceae</taxon>
        <taxon>Auricularia</taxon>
    </lineage>
</organism>
<keyword evidence="2" id="KW-1185">Reference proteome</keyword>
<dbReference type="Proteomes" id="UP000006514">
    <property type="component" value="Unassembled WGS sequence"/>
</dbReference>
<dbReference type="AlphaFoldDB" id="J0WV01"/>
<protein>
    <submittedName>
        <fullName evidence="1">Uncharacterized protein</fullName>
    </submittedName>
</protein>
<dbReference type="OMA" id="HTPEADQ"/>
<gene>
    <name evidence="1" type="ORF">AURDEDRAFT_108450</name>
</gene>
<dbReference type="EMBL" id="JH687855">
    <property type="protein sequence ID" value="EJD36710.1"/>
    <property type="molecule type" value="Genomic_DNA"/>
</dbReference>